<evidence type="ECO:0000259" key="2">
    <source>
        <dbReference type="Pfam" id="PF17118"/>
    </source>
</evidence>
<protein>
    <submittedName>
        <fullName evidence="3">Uncharacterized protein DUF5105</fullName>
    </submittedName>
</protein>
<dbReference type="AlphaFoldDB" id="A0A4R6ZSC6"/>
<dbReference type="OrthoDB" id="2360945at2"/>
<evidence type="ECO:0000313" key="4">
    <source>
        <dbReference type="Proteomes" id="UP000295558"/>
    </source>
</evidence>
<keyword evidence="1" id="KW-0732">Signal</keyword>
<dbReference type="RefSeq" id="WP_133619743.1">
    <property type="nucleotide sequence ID" value="NZ_JAARQJ010000004.1"/>
</dbReference>
<dbReference type="Pfam" id="PF17118">
    <property type="entry name" value="DUF5105"/>
    <property type="match status" value="1"/>
</dbReference>
<evidence type="ECO:0000256" key="1">
    <source>
        <dbReference type="SAM" id="SignalP"/>
    </source>
</evidence>
<name>A0A4R6ZSC6_9LIST</name>
<sequence length="212" mass="23281">MKKKLALLLVAVLTVAIALTACGNSAIEPKDAANIAVNTIMFDKDTDKYKDTFGTSATALQKNNKELFTKRLASSLKIKDGSMDNKISDLYDAYIKRAKTVAKYTTKVTNDDKKKPTVKISVNGLDMAATQDERLADFKAKVKADPSIEKDVKKTAQAVLDGYQKSVAKAKASKKSVQIALNLEANEDQWKIKDDEAFANKLYRAFFTGTAQ</sequence>
<feature type="domain" description="DUF5105" evidence="2">
    <location>
        <begin position="20"/>
        <end position="207"/>
    </location>
</feature>
<proteinExistence type="predicted"/>
<evidence type="ECO:0000313" key="3">
    <source>
        <dbReference type="EMBL" id="TDR55495.1"/>
    </source>
</evidence>
<feature type="signal peptide" evidence="1">
    <location>
        <begin position="1"/>
        <end position="26"/>
    </location>
</feature>
<accession>A0A4R6ZSC6</accession>
<dbReference type="STRING" id="1265846.PROCOU_06218"/>
<feature type="chain" id="PRO_5020721009" evidence="1">
    <location>
        <begin position="27"/>
        <end position="212"/>
    </location>
</feature>
<keyword evidence="4" id="KW-1185">Reference proteome</keyword>
<comment type="caution">
    <text evidence="3">The sequence shown here is derived from an EMBL/GenBank/DDBJ whole genome shotgun (WGS) entry which is preliminary data.</text>
</comment>
<reference evidence="3 4" key="1">
    <citation type="submission" date="2019-03" db="EMBL/GenBank/DDBJ databases">
        <title>Genomic Encyclopedia of Type Strains, Phase III (KMG-III): the genomes of soil and plant-associated and newly described type strains.</title>
        <authorList>
            <person name="Whitman W."/>
        </authorList>
    </citation>
    <scope>NUCLEOTIDE SEQUENCE [LARGE SCALE GENOMIC DNA]</scope>
    <source>
        <strain evidence="3 4">CECT 7972</strain>
    </source>
</reference>
<organism evidence="3 4">
    <name type="scientific">Listeria rocourtiae</name>
    <dbReference type="NCBI Taxonomy" id="647910"/>
    <lineage>
        <taxon>Bacteria</taxon>
        <taxon>Bacillati</taxon>
        <taxon>Bacillota</taxon>
        <taxon>Bacilli</taxon>
        <taxon>Bacillales</taxon>
        <taxon>Listeriaceae</taxon>
        <taxon>Listeria</taxon>
    </lineage>
</organism>
<dbReference type="PROSITE" id="PS51257">
    <property type="entry name" value="PROKAR_LIPOPROTEIN"/>
    <property type="match status" value="1"/>
</dbReference>
<dbReference type="EMBL" id="SNZK01000001">
    <property type="protein sequence ID" value="TDR55495.1"/>
    <property type="molecule type" value="Genomic_DNA"/>
</dbReference>
<dbReference type="Proteomes" id="UP000295558">
    <property type="component" value="Unassembled WGS sequence"/>
</dbReference>
<dbReference type="InterPro" id="IPR031343">
    <property type="entry name" value="DUF5105"/>
</dbReference>
<gene>
    <name evidence="3" type="ORF">DFP96_101432</name>
</gene>